<sequence length="298" mass="34013">MVGQIAEIQNTRSAIKDHDMESFSHDIFHRVHPALLKWRKQYAFGTSYLKGKRVFEILSKKIPELLPKLVSFSWIPGFRFLPLPINLRLWKLHQELDSLITGIIDERRNSVKSGESNTYGNDLLGLMLKECDSSSNFTSRDLIEECKTFYLAGHETTATLLTWTLMLLGGYPEWQERARAEVGMILYETLRLYPPAIEVIRECVEESWLQDLHVPKGVSVSFPITGLHQDKELWGEDAGQFNPDRFKDGFSSACKHPNAFMPFSFGQRVCVGQPFAMIEAKVILAMILQCSGFTELPP</sequence>
<evidence type="ECO:0000256" key="12">
    <source>
        <dbReference type="RuleBase" id="RU000461"/>
    </source>
</evidence>
<dbReference type="GO" id="GO:0020037">
    <property type="term" value="F:heme binding"/>
    <property type="evidence" value="ECO:0007669"/>
    <property type="project" value="InterPro"/>
</dbReference>
<dbReference type="AlphaFoldDB" id="D8SG81"/>
<dbReference type="InterPro" id="IPR017972">
    <property type="entry name" value="Cyt_P450_CS"/>
</dbReference>
<evidence type="ECO:0000256" key="10">
    <source>
        <dbReference type="ARBA" id="ARBA00023136"/>
    </source>
</evidence>
<keyword evidence="5 11" id="KW-0479">Metal-binding</keyword>
<dbReference type="PRINTS" id="PR00463">
    <property type="entry name" value="EP450I"/>
</dbReference>
<dbReference type="SUPFAM" id="SSF48264">
    <property type="entry name" value="Cytochrome P450"/>
    <property type="match status" value="1"/>
</dbReference>
<dbReference type="EMBL" id="GL377618">
    <property type="protein sequence ID" value="EFJ16529.1"/>
    <property type="molecule type" value="Genomic_DNA"/>
</dbReference>
<dbReference type="FunCoup" id="D8SG81">
    <property type="interactions" value="618"/>
</dbReference>
<dbReference type="GO" id="GO:0016705">
    <property type="term" value="F:oxidoreductase activity, acting on paired donors, with incorporation or reduction of molecular oxygen"/>
    <property type="evidence" value="ECO:0007669"/>
    <property type="project" value="InterPro"/>
</dbReference>
<keyword evidence="14" id="KW-1185">Reference proteome</keyword>
<dbReference type="HOGENOM" id="CLU_001570_5_0_1"/>
<dbReference type="STRING" id="88036.D8SG81"/>
<name>D8SG81_SELML</name>
<evidence type="ECO:0000256" key="6">
    <source>
        <dbReference type="ARBA" id="ARBA00022989"/>
    </source>
</evidence>
<dbReference type="InterPro" id="IPR001128">
    <property type="entry name" value="Cyt_P450"/>
</dbReference>
<evidence type="ECO:0000313" key="14">
    <source>
        <dbReference type="Proteomes" id="UP000001514"/>
    </source>
</evidence>
<dbReference type="InterPro" id="IPR002401">
    <property type="entry name" value="Cyt_P450_E_grp-I"/>
</dbReference>
<comment type="cofactor">
    <cofactor evidence="11">
        <name>heme</name>
        <dbReference type="ChEBI" id="CHEBI:30413"/>
    </cofactor>
</comment>
<keyword evidence="10" id="KW-0472">Membrane</keyword>
<gene>
    <name evidence="13" type="ORF">SELMODRAFT_421742</name>
</gene>
<keyword evidence="3 11" id="KW-0349">Heme</keyword>
<accession>D8SG81</accession>
<comment type="subcellular location">
    <subcellularLocation>
        <location evidence="1">Membrane</location>
    </subcellularLocation>
</comment>
<dbReference type="GO" id="GO:0004497">
    <property type="term" value="F:monooxygenase activity"/>
    <property type="evidence" value="ECO:0000318"/>
    <property type="project" value="GO_Central"/>
</dbReference>
<dbReference type="OMA" id="DIWGVAK"/>
<dbReference type="GO" id="GO:0005506">
    <property type="term" value="F:iron ion binding"/>
    <property type="evidence" value="ECO:0007669"/>
    <property type="project" value="InterPro"/>
</dbReference>
<keyword evidence="6" id="KW-1133">Transmembrane helix</keyword>
<proteinExistence type="inferred from homology"/>
<evidence type="ECO:0000256" key="1">
    <source>
        <dbReference type="ARBA" id="ARBA00004370"/>
    </source>
</evidence>
<evidence type="ECO:0000256" key="5">
    <source>
        <dbReference type="ARBA" id="ARBA00022723"/>
    </source>
</evidence>
<dbReference type="Pfam" id="PF00067">
    <property type="entry name" value="p450"/>
    <property type="match status" value="2"/>
</dbReference>
<dbReference type="Proteomes" id="UP000001514">
    <property type="component" value="Unassembled WGS sequence"/>
</dbReference>
<evidence type="ECO:0000256" key="9">
    <source>
        <dbReference type="ARBA" id="ARBA00023033"/>
    </source>
</evidence>
<reference evidence="13 14" key="1">
    <citation type="journal article" date="2011" name="Science">
        <title>The Selaginella genome identifies genetic changes associated with the evolution of vascular plants.</title>
        <authorList>
            <person name="Banks J.A."/>
            <person name="Nishiyama T."/>
            <person name="Hasebe M."/>
            <person name="Bowman J.L."/>
            <person name="Gribskov M."/>
            <person name="dePamphilis C."/>
            <person name="Albert V.A."/>
            <person name="Aono N."/>
            <person name="Aoyama T."/>
            <person name="Ambrose B.A."/>
            <person name="Ashton N.W."/>
            <person name="Axtell M.J."/>
            <person name="Barker E."/>
            <person name="Barker M.S."/>
            <person name="Bennetzen J.L."/>
            <person name="Bonawitz N.D."/>
            <person name="Chapple C."/>
            <person name="Cheng C."/>
            <person name="Correa L.G."/>
            <person name="Dacre M."/>
            <person name="DeBarry J."/>
            <person name="Dreyer I."/>
            <person name="Elias M."/>
            <person name="Engstrom E.M."/>
            <person name="Estelle M."/>
            <person name="Feng L."/>
            <person name="Finet C."/>
            <person name="Floyd S.K."/>
            <person name="Frommer W.B."/>
            <person name="Fujita T."/>
            <person name="Gramzow L."/>
            <person name="Gutensohn M."/>
            <person name="Harholt J."/>
            <person name="Hattori M."/>
            <person name="Heyl A."/>
            <person name="Hirai T."/>
            <person name="Hiwatashi Y."/>
            <person name="Ishikawa M."/>
            <person name="Iwata M."/>
            <person name="Karol K.G."/>
            <person name="Koehler B."/>
            <person name="Kolukisaoglu U."/>
            <person name="Kubo M."/>
            <person name="Kurata T."/>
            <person name="Lalonde S."/>
            <person name="Li K."/>
            <person name="Li Y."/>
            <person name="Litt A."/>
            <person name="Lyons E."/>
            <person name="Manning G."/>
            <person name="Maruyama T."/>
            <person name="Michael T.P."/>
            <person name="Mikami K."/>
            <person name="Miyazaki S."/>
            <person name="Morinaga S."/>
            <person name="Murata T."/>
            <person name="Mueller-Roeber B."/>
            <person name="Nelson D.R."/>
            <person name="Obara M."/>
            <person name="Oguri Y."/>
            <person name="Olmstead R.G."/>
            <person name="Onodera N."/>
            <person name="Petersen B.L."/>
            <person name="Pils B."/>
            <person name="Prigge M."/>
            <person name="Rensing S.A."/>
            <person name="Riano-Pachon D.M."/>
            <person name="Roberts A.W."/>
            <person name="Sato Y."/>
            <person name="Scheller H.V."/>
            <person name="Schulz B."/>
            <person name="Schulz C."/>
            <person name="Shakirov E.V."/>
            <person name="Shibagaki N."/>
            <person name="Shinohara N."/>
            <person name="Shippen D.E."/>
            <person name="Soerensen I."/>
            <person name="Sotooka R."/>
            <person name="Sugimoto N."/>
            <person name="Sugita M."/>
            <person name="Sumikawa N."/>
            <person name="Tanurdzic M."/>
            <person name="Theissen G."/>
            <person name="Ulvskov P."/>
            <person name="Wakazuki S."/>
            <person name="Weng J.K."/>
            <person name="Willats W.W."/>
            <person name="Wipf D."/>
            <person name="Wolf P.G."/>
            <person name="Yang L."/>
            <person name="Zimmer A.D."/>
            <person name="Zhu Q."/>
            <person name="Mitros T."/>
            <person name="Hellsten U."/>
            <person name="Loque D."/>
            <person name="Otillar R."/>
            <person name="Salamov A."/>
            <person name="Schmutz J."/>
            <person name="Shapiro H."/>
            <person name="Lindquist E."/>
            <person name="Lucas S."/>
            <person name="Rokhsar D."/>
            <person name="Grigoriev I.V."/>
        </authorList>
    </citation>
    <scope>NUCLEOTIDE SEQUENCE [LARGE SCALE GENOMIC DNA]</scope>
</reference>
<evidence type="ECO:0000256" key="2">
    <source>
        <dbReference type="ARBA" id="ARBA00010617"/>
    </source>
</evidence>
<evidence type="ECO:0000313" key="13">
    <source>
        <dbReference type="EMBL" id="EFJ16529.1"/>
    </source>
</evidence>
<keyword evidence="7 12" id="KW-0560">Oxidoreductase</keyword>
<keyword evidence="4" id="KW-0812">Transmembrane</keyword>
<evidence type="ECO:0000256" key="8">
    <source>
        <dbReference type="ARBA" id="ARBA00023004"/>
    </source>
</evidence>
<dbReference type="InterPro" id="IPR050665">
    <property type="entry name" value="Cytochrome_P450_Monooxygen"/>
</dbReference>
<dbReference type="InterPro" id="IPR036396">
    <property type="entry name" value="Cyt_P450_sf"/>
</dbReference>
<dbReference type="PANTHER" id="PTHR24282">
    <property type="entry name" value="CYTOCHROME P450 FAMILY MEMBER"/>
    <property type="match status" value="1"/>
</dbReference>
<comment type="similarity">
    <text evidence="2 12">Belongs to the cytochrome P450 family.</text>
</comment>
<feature type="binding site" description="axial binding residue" evidence="11">
    <location>
        <position position="270"/>
    </location>
    <ligand>
        <name>heme</name>
        <dbReference type="ChEBI" id="CHEBI:30413"/>
    </ligand>
    <ligandPart>
        <name>Fe</name>
        <dbReference type="ChEBI" id="CHEBI:18248"/>
    </ligandPart>
</feature>
<evidence type="ECO:0000256" key="3">
    <source>
        <dbReference type="ARBA" id="ARBA00022617"/>
    </source>
</evidence>
<evidence type="ECO:0000256" key="7">
    <source>
        <dbReference type="ARBA" id="ARBA00023002"/>
    </source>
</evidence>
<evidence type="ECO:0000256" key="11">
    <source>
        <dbReference type="PIRSR" id="PIRSR602401-1"/>
    </source>
</evidence>
<dbReference type="InParanoid" id="D8SG81"/>
<evidence type="ECO:0000256" key="4">
    <source>
        <dbReference type="ARBA" id="ARBA00022692"/>
    </source>
</evidence>
<keyword evidence="8 11" id="KW-0408">Iron</keyword>
<dbReference type="Gramene" id="EFJ16529">
    <property type="protein sequence ID" value="EFJ16529"/>
    <property type="gene ID" value="SELMODRAFT_421742"/>
</dbReference>
<organism evidence="14">
    <name type="scientific">Selaginella moellendorffii</name>
    <name type="common">Spikemoss</name>
    <dbReference type="NCBI Taxonomy" id="88036"/>
    <lineage>
        <taxon>Eukaryota</taxon>
        <taxon>Viridiplantae</taxon>
        <taxon>Streptophyta</taxon>
        <taxon>Embryophyta</taxon>
        <taxon>Tracheophyta</taxon>
        <taxon>Lycopodiopsida</taxon>
        <taxon>Selaginellales</taxon>
        <taxon>Selaginellaceae</taxon>
        <taxon>Selaginella</taxon>
    </lineage>
</organism>
<dbReference type="PANTHER" id="PTHR24282:SF211">
    <property type="entry name" value="CYTOCHROME P450-RELATED"/>
    <property type="match status" value="1"/>
</dbReference>
<dbReference type="PROSITE" id="PS00086">
    <property type="entry name" value="CYTOCHROME_P450"/>
    <property type="match status" value="1"/>
</dbReference>
<dbReference type="eggNOG" id="KOG0157">
    <property type="taxonomic scope" value="Eukaryota"/>
</dbReference>
<dbReference type="GO" id="GO:0016020">
    <property type="term" value="C:membrane"/>
    <property type="evidence" value="ECO:0007669"/>
    <property type="project" value="UniProtKB-SubCell"/>
</dbReference>
<dbReference type="KEGG" id="smo:SELMODRAFT_421742"/>
<dbReference type="Gene3D" id="1.10.630.10">
    <property type="entry name" value="Cytochrome P450"/>
    <property type="match status" value="2"/>
</dbReference>
<protein>
    <submittedName>
        <fullName evidence="13">Uncharacterized protein</fullName>
    </submittedName>
</protein>
<dbReference type="PRINTS" id="PR00385">
    <property type="entry name" value="P450"/>
</dbReference>
<keyword evidence="9 12" id="KW-0503">Monooxygenase</keyword>